<evidence type="ECO:0000256" key="5">
    <source>
        <dbReference type="ARBA" id="ARBA00023136"/>
    </source>
</evidence>
<organism evidence="7 8">
    <name type="scientific">Micromonospora sonchi</name>
    <dbReference type="NCBI Taxonomy" id="1763543"/>
    <lineage>
        <taxon>Bacteria</taxon>
        <taxon>Bacillati</taxon>
        <taxon>Actinomycetota</taxon>
        <taxon>Actinomycetes</taxon>
        <taxon>Micromonosporales</taxon>
        <taxon>Micromonosporaceae</taxon>
        <taxon>Micromonospora</taxon>
    </lineage>
</organism>
<evidence type="ECO:0000256" key="1">
    <source>
        <dbReference type="ARBA" id="ARBA00004141"/>
    </source>
</evidence>
<comment type="similarity">
    <text evidence="2 6">Belongs to the 4-toluene sulfonate uptake permease (TSUP) (TC 2.A.102) family.</text>
</comment>
<evidence type="ECO:0000256" key="6">
    <source>
        <dbReference type="RuleBase" id="RU363041"/>
    </source>
</evidence>
<keyword evidence="4 6" id="KW-1133">Transmembrane helix</keyword>
<sequence>MTWWAIALIGAGVGFFAGLFGAGGSAVGNPLLHLVGVPVFVALASPLPAAAPVALASSRAYWRRGFVDRRILAWSVAVGFPATVVGALTTPYVLREDARQVIHDAVCGTDGYLVIFCGAGPRRRSTS</sequence>
<dbReference type="Pfam" id="PF01925">
    <property type="entry name" value="TauE"/>
    <property type="match status" value="1"/>
</dbReference>
<evidence type="ECO:0000313" key="8">
    <source>
        <dbReference type="Proteomes" id="UP000608890"/>
    </source>
</evidence>
<protein>
    <recommendedName>
        <fullName evidence="6">Probable membrane transporter protein</fullName>
    </recommendedName>
</protein>
<proteinExistence type="inferred from homology"/>
<reference evidence="7" key="1">
    <citation type="journal article" date="2014" name="Int. J. Syst. Evol. Microbiol.">
        <title>Complete genome sequence of Corynebacterium casei LMG S-19264T (=DSM 44701T), isolated from a smear-ripened cheese.</title>
        <authorList>
            <consortium name="US DOE Joint Genome Institute (JGI-PGF)"/>
            <person name="Walter F."/>
            <person name="Albersmeier A."/>
            <person name="Kalinowski J."/>
            <person name="Ruckert C."/>
        </authorList>
    </citation>
    <scope>NUCLEOTIDE SEQUENCE</scope>
    <source>
        <strain evidence="7">CGMCC 4.7312</strain>
    </source>
</reference>
<keyword evidence="3 6" id="KW-0812">Transmembrane</keyword>
<dbReference type="InterPro" id="IPR051598">
    <property type="entry name" value="TSUP/Inactive_protease-like"/>
</dbReference>
<feature type="transmembrane region" description="Helical" evidence="6">
    <location>
        <begin position="31"/>
        <end position="50"/>
    </location>
</feature>
<dbReference type="InterPro" id="IPR002781">
    <property type="entry name" value="TM_pro_TauE-like"/>
</dbReference>
<dbReference type="RefSeq" id="WP_189049676.1">
    <property type="nucleotide sequence ID" value="NZ_BMNB01000040.1"/>
</dbReference>
<dbReference type="EMBL" id="BMNB01000040">
    <property type="protein sequence ID" value="GGM63598.1"/>
    <property type="molecule type" value="Genomic_DNA"/>
</dbReference>
<accession>A0A917X423</accession>
<evidence type="ECO:0000256" key="3">
    <source>
        <dbReference type="ARBA" id="ARBA00022692"/>
    </source>
</evidence>
<comment type="subcellular location">
    <subcellularLocation>
        <location evidence="6">Cell membrane</location>
        <topology evidence="6">Multi-pass membrane protein</topology>
    </subcellularLocation>
    <subcellularLocation>
        <location evidence="1">Membrane</location>
        <topology evidence="1">Multi-pass membrane protein</topology>
    </subcellularLocation>
</comment>
<gene>
    <name evidence="7" type="ORF">GCM10011608_56130</name>
</gene>
<comment type="caution">
    <text evidence="7">The sequence shown here is derived from an EMBL/GenBank/DDBJ whole genome shotgun (WGS) entry which is preliminary data.</text>
</comment>
<dbReference type="PANTHER" id="PTHR43701">
    <property type="entry name" value="MEMBRANE TRANSPORTER PROTEIN MJ0441-RELATED"/>
    <property type="match status" value="1"/>
</dbReference>
<dbReference type="PANTHER" id="PTHR43701:SF2">
    <property type="entry name" value="MEMBRANE TRANSPORTER PROTEIN YJNA-RELATED"/>
    <property type="match status" value="1"/>
</dbReference>
<dbReference type="AlphaFoldDB" id="A0A917X423"/>
<dbReference type="GO" id="GO:0005886">
    <property type="term" value="C:plasma membrane"/>
    <property type="evidence" value="ECO:0007669"/>
    <property type="project" value="UniProtKB-SubCell"/>
</dbReference>
<dbReference type="Proteomes" id="UP000608890">
    <property type="component" value="Unassembled WGS sequence"/>
</dbReference>
<keyword evidence="6" id="KW-1003">Cell membrane</keyword>
<name>A0A917X423_9ACTN</name>
<feature type="transmembrane region" description="Helical" evidence="6">
    <location>
        <begin position="71"/>
        <end position="94"/>
    </location>
</feature>
<evidence type="ECO:0000313" key="7">
    <source>
        <dbReference type="EMBL" id="GGM63598.1"/>
    </source>
</evidence>
<keyword evidence="8" id="KW-1185">Reference proteome</keyword>
<evidence type="ECO:0000256" key="4">
    <source>
        <dbReference type="ARBA" id="ARBA00022989"/>
    </source>
</evidence>
<keyword evidence="5 6" id="KW-0472">Membrane</keyword>
<evidence type="ECO:0000256" key="2">
    <source>
        <dbReference type="ARBA" id="ARBA00009142"/>
    </source>
</evidence>
<reference evidence="7" key="2">
    <citation type="submission" date="2020-09" db="EMBL/GenBank/DDBJ databases">
        <authorList>
            <person name="Sun Q."/>
            <person name="Zhou Y."/>
        </authorList>
    </citation>
    <scope>NUCLEOTIDE SEQUENCE</scope>
    <source>
        <strain evidence="7">CGMCC 4.7312</strain>
    </source>
</reference>